<evidence type="ECO:0000313" key="5">
    <source>
        <dbReference type="Proteomes" id="UP001141253"/>
    </source>
</evidence>
<dbReference type="Gene3D" id="3.30.70.330">
    <property type="match status" value="1"/>
</dbReference>
<dbReference type="PROSITE" id="PS50102">
    <property type="entry name" value="RRM"/>
    <property type="match status" value="1"/>
</dbReference>
<protein>
    <recommendedName>
        <fullName evidence="3">RRM domain-containing protein</fullName>
    </recommendedName>
</protein>
<dbReference type="InterPro" id="IPR000504">
    <property type="entry name" value="RRM_dom"/>
</dbReference>
<feature type="compositionally biased region" description="Basic and acidic residues" evidence="2">
    <location>
        <begin position="401"/>
        <end position="413"/>
    </location>
</feature>
<keyword evidence="1" id="KW-0694">RNA-binding</keyword>
<dbReference type="PANTHER" id="PTHR47334">
    <property type="entry name" value="SPLICING FACTOR PWI DOMAIN-CONTAINING PROTEIN / RNA RECOGNITION MOTIF (RRM)-CONTAINING PROTEIN"/>
    <property type="match status" value="1"/>
</dbReference>
<proteinExistence type="predicted"/>
<feature type="compositionally biased region" description="Polar residues" evidence="2">
    <location>
        <begin position="428"/>
        <end position="438"/>
    </location>
</feature>
<feature type="region of interest" description="Disordered" evidence="2">
    <location>
        <begin position="289"/>
        <end position="490"/>
    </location>
</feature>
<dbReference type="InterPro" id="IPR012677">
    <property type="entry name" value="Nucleotide-bd_a/b_plait_sf"/>
</dbReference>
<reference evidence="4" key="2">
    <citation type="journal article" date="2023" name="Int. J. Mol. Sci.">
        <title>De Novo Assembly and Annotation of 11 Diverse Shrub Willow (Salix) Genomes Reveals Novel Gene Organization in Sex-Linked Regions.</title>
        <authorList>
            <person name="Hyden B."/>
            <person name="Feng K."/>
            <person name="Yates T.B."/>
            <person name="Jawdy S."/>
            <person name="Cereghino C."/>
            <person name="Smart L.B."/>
            <person name="Muchero W."/>
        </authorList>
    </citation>
    <scope>NUCLEOTIDE SEQUENCE</scope>
    <source>
        <tissue evidence="4">Shoot tip</tissue>
    </source>
</reference>
<feature type="compositionally biased region" description="Basic and acidic residues" evidence="2">
    <location>
        <begin position="289"/>
        <end position="306"/>
    </location>
</feature>
<feature type="region of interest" description="Disordered" evidence="2">
    <location>
        <begin position="208"/>
        <end position="253"/>
    </location>
</feature>
<organism evidence="4 5">
    <name type="scientific">Salix suchowensis</name>
    <dbReference type="NCBI Taxonomy" id="1278906"/>
    <lineage>
        <taxon>Eukaryota</taxon>
        <taxon>Viridiplantae</taxon>
        <taxon>Streptophyta</taxon>
        <taxon>Embryophyta</taxon>
        <taxon>Tracheophyta</taxon>
        <taxon>Spermatophyta</taxon>
        <taxon>Magnoliopsida</taxon>
        <taxon>eudicotyledons</taxon>
        <taxon>Gunneridae</taxon>
        <taxon>Pentapetalae</taxon>
        <taxon>rosids</taxon>
        <taxon>fabids</taxon>
        <taxon>Malpighiales</taxon>
        <taxon>Salicaceae</taxon>
        <taxon>Saliceae</taxon>
        <taxon>Salix</taxon>
    </lineage>
</organism>
<feature type="non-terminal residue" evidence="4">
    <location>
        <position position="490"/>
    </location>
</feature>
<feature type="compositionally biased region" description="Basic and acidic residues" evidence="2">
    <location>
        <begin position="210"/>
        <end position="253"/>
    </location>
</feature>
<dbReference type="PANTHER" id="PTHR47334:SF2">
    <property type="entry name" value="RNA-BINDING MOTIF PROTEIN 25"/>
    <property type="match status" value="1"/>
</dbReference>
<evidence type="ECO:0000313" key="4">
    <source>
        <dbReference type="EMBL" id="KAJ6309455.1"/>
    </source>
</evidence>
<dbReference type="InterPro" id="IPR053294">
    <property type="entry name" value="RBM_PWI_domain"/>
</dbReference>
<feature type="compositionally biased region" description="Basic and acidic residues" evidence="2">
    <location>
        <begin position="473"/>
        <end position="490"/>
    </location>
</feature>
<dbReference type="CDD" id="cd12446">
    <property type="entry name" value="RRM_RBM25"/>
    <property type="match status" value="1"/>
</dbReference>
<feature type="compositionally biased region" description="Basic and acidic residues" evidence="2">
    <location>
        <begin position="332"/>
        <end position="380"/>
    </location>
</feature>
<reference evidence="4" key="1">
    <citation type="submission" date="2022-10" db="EMBL/GenBank/DDBJ databases">
        <authorList>
            <person name="Hyden B.L."/>
            <person name="Feng K."/>
            <person name="Yates T."/>
            <person name="Jawdy S."/>
            <person name="Smart L.B."/>
            <person name="Muchero W."/>
        </authorList>
    </citation>
    <scope>NUCLEOTIDE SEQUENCE</scope>
    <source>
        <tissue evidence="4">Shoot tip</tissue>
    </source>
</reference>
<dbReference type="InterPro" id="IPR035979">
    <property type="entry name" value="RBD_domain_sf"/>
</dbReference>
<dbReference type="Pfam" id="PF00076">
    <property type="entry name" value="RRM_1"/>
    <property type="match status" value="1"/>
</dbReference>
<sequence>MAPTPAITTYAPPHSFRPVSVLPPPPPAAQFYQNPSVGFPPMMPPYQFQSSSGEYGSPTCRTCYQLSAPWLCVLRNSALPLPIFSNGSPLIPPRPPGALSVVPAVPRPLIPGIPGVRPVIYPIIRLVIPYIGKIAPSVENDFMMSLLQFCGPVKSWKRPQDPANGTPRGFGFCEFESAEGVLQALRLLTKFNIDGQELMLNNFKETQVAETDKEDGTGNDDKKSSPDRSRGYDRRSRDRDREQEKEREIERYERETERERVRKEREQRRKIEEAEREYEEHLKDWEYREREKEKQRQYEKERDKERERKRRKEILHDEEDEEDDLRKRWRRSALEDRRRKRLREKEDDLADRLKEEEEITESNRRDEEEKLQEKQRDESKLLSGHVLNGSEKTSLADGPDVESKDETVEKDYDGDSGNENHAGDEVLQNDTGDESNMTLMAEPDTQHGGSAPARKLGFGLVGSGKRAAVPSVFHEEEKDDARKEKKTEAT</sequence>
<comment type="caution">
    <text evidence="4">The sequence shown here is derived from an EMBL/GenBank/DDBJ whole genome shotgun (WGS) entry which is preliminary data.</text>
</comment>
<accession>A0ABQ8ZSP2</accession>
<dbReference type="Proteomes" id="UP001141253">
    <property type="component" value="Unassembled WGS sequence"/>
</dbReference>
<dbReference type="SUPFAM" id="SSF54928">
    <property type="entry name" value="RNA-binding domain, RBD"/>
    <property type="match status" value="1"/>
</dbReference>
<name>A0ABQ8ZSP2_9ROSI</name>
<keyword evidence="5" id="KW-1185">Reference proteome</keyword>
<feature type="domain" description="RRM" evidence="3">
    <location>
        <begin position="130"/>
        <end position="213"/>
    </location>
</feature>
<dbReference type="SMART" id="SM00360">
    <property type="entry name" value="RRM"/>
    <property type="match status" value="1"/>
</dbReference>
<evidence type="ECO:0000259" key="3">
    <source>
        <dbReference type="PROSITE" id="PS50102"/>
    </source>
</evidence>
<evidence type="ECO:0000256" key="2">
    <source>
        <dbReference type="SAM" id="MobiDB-lite"/>
    </source>
</evidence>
<dbReference type="EMBL" id="JAPFFI010000026">
    <property type="protein sequence ID" value="KAJ6309455.1"/>
    <property type="molecule type" value="Genomic_DNA"/>
</dbReference>
<evidence type="ECO:0000256" key="1">
    <source>
        <dbReference type="PROSITE-ProRule" id="PRU00176"/>
    </source>
</evidence>
<dbReference type="InterPro" id="IPR034268">
    <property type="entry name" value="RBM25_RRM"/>
</dbReference>
<gene>
    <name evidence="4" type="ORF">OIU77_015252</name>
</gene>